<name>A0A1H0IWC5_9RHOB</name>
<reference evidence="6 7" key="1">
    <citation type="submission" date="2016-11" db="EMBL/GenBank/DDBJ databases">
        <authorList>
            <person name="Varghese N."/>
            <person name="Submissions S."/>
        </authorList>
    </citation>
    <scope>NUCLEOTIDE SEQUENCE [LARGE SCALE GENOMIC DNA]</scope>
    <source>
        <strain evidence="6 7">DSM 29620</strain>
    </source>
</reference>
<evidence type="ECO:0000256" key="4">
    <source>
        <dbReference type="SAM" id="MobiDB-lite"/>
    </source>
</evidence>
<keyword evidence="5" id="KW-1133">Transmembrane helix</keyword>
<dbReference type="GO" id="GO:0006508">
    <property type="term" value="P:proteolysis"/>
    <property type="evidence" value="ECO:0007669"/>
    <property type="project" value="UniProtKB-KW"/>
</dbReference>
<feature type="compositionally biased region" description="Low complexity" evidence="4">
    <location>
        <begin position="584"/>
        <end position="595"/>
    </location>
</feature>
<keyword evidence="2" id="KW-0645">Protease</keyword>
<dbReference type="Pfam" id="PF13365">
    <property type="entry name" value="Trypsin_2"/>
    <property type="match status" value="1"/>
</dbReference>
<feature type="region of interest" description="Disordered" evidence="4">
    <location>
        <begin position="579"/>
        <end position="606"/>
    </location>
</feature>
<dbReference type="AlphaFoldDB" id="A0A1H0IWC5"/>
<evidence type="ECO:0000256" key="1">
    <source>
        <dbReference type="ARBA" id="ARBA00010541"/>
    </source>
</evidence>
<keyword evidence="3" id="KW-0378">Hydrolase</keyword>
<protein>
    <submittedName>
        <fullName evidence="6">Trypsin-like peptidase domain-containing protein</fullName>
    </submittedName>
</protein>
<dbReference type="InterPro" id="IPR009003">
    <property type="entry name" value="Peptidase_S1_PA"/>
</dbReference>
<keyword evidence="7" id="KW-1185">Reference proteome</keyword>
<dbReference type="PRINTS" id="PR00834">
    <property type="entry name" value="PROTEASES2C"/>
</dbReference>
<keyword evidence="5" id="KW-0812">Transmembrane</keyword>
<comment type="similarity">
    <text evidence="1">Belongs to the peptidase S1C family.</text>
</comment>
<dbReference type="InterPro" id="IPR001940">
    <property type="entry name" value="Peptidase_S1C"/>
</dbReference>
<feature type="region of interest" description="Disordered" evidence="4">
    <location>
        <begin position="179"/>
        <end position="220"/>
    </location>
</feature>
<dbReference type="GO" id="GO:0004252">
    <property type="term" value="F:serine-type endopeptidase activity"/>
    <property type="evidence" value="ECO:0007669"/>
    <property type="project" value="InterPro"/>
</dbReference>
<organism evidence="6 7">
    <name type="scientific">Lutimaribacter pacificus</name>
    <dbReference type="NCBI Taxonomy" id="391948"/>
    <lineage>
        <taxon>Bacteria</taxon>
        <taxon>Pseudomonadati</taxon>
        <taxon>Pseudomonadota</taxon>
        <taxon>Alphaproteobacteria</taxon>
        <taxon>Rhodobacterales</taxon>
        <taxon>Roseobacteraceae</taxon>
        <taxon>Lutimaribacter</taxon>
    </lineage>
</organism>
<dbReference type="Gene3D" id="2.40.10.10">
    <property type="entry name" value="Trypsin-like serine proteases"/>
    <property type="match status" value="2"/>
</dbReference>
<dbReference type="Proteomes" id="UP000324252">
    <property type="component" value="Unassembled WGS sequence"/>
</dbReference>
<dbReference type="PANTHER" id="PTHR43343">
    <property type="entry name" value="PEPTIDASE S12"/>
    <property type="match status" value="1"/>
</dbReference>
<dbReference type="SUPFAM" id="SSF50494">
    <property type="entry name" value="Trypsin-like serine proteases"/>
    <property type="match status" value="1"/>
</dbReference>
<feature type="compositionally biased region" description="Pro residues" evidence="4">
    <location>
        <begin position="204"/>
        <end position="217"/>
    </location>
</feature>
<sequence length="606" mass="62947">MAEHFLTKSQIELGQCLETGSGLALESHAALERILADRVSPEAAALFAEPLINRGNDEAPASIAWYTDLPGDGRPLSDLGDSERSRVEAILTEQLRAIREVLNDPEDGPLVGAALHLAGTPKGDVWVVNGRPVLINWAMMPAGAGHDSAARARAFAASLGRYLPLSAAPPVTAQDVAARRSATAAASEPATSAPAPEADKPAAAVPPPGAVPPPPPAREPRRHGLMSWLPLVLLLLIAAGTLFWLLSPGTRIFAQADPDAAISAVEAADAVAEINAALTARRDMLQAALDGAQCRADGTLLMPDGMTIEGLLPINPDNPNDGPGKKAQAAPTSILPPDPARVQVPQSGSIDTAALLDLIEERTVRVVARLSGGAASTGTGFFIAPDFVVTNFHVVSDPRITEVFVINERIARPLDAQVVSVSGPIGENGDDFALLRVPEGKQPFFRILNTDSSLKLRSVIAAGFPGDMDFAAGNPDGLTRPPTMTLTDGTVSNEQTLQVTPGGAFRAIAHSAPISQGNSGGPLVDMCGRVVGVNTFVRAGMLRTVNFALSARDLLDFLAATPTAPDVVTQPCSPEMLRPATRSAETAAPAQTAPALPDFGLSPGTE</sequence>
<feature type="region of interest" description="Disordered" evidence="4">
    <location>
        <begin position="313"/>
        <end position="338"/>
    </location>
</feature>
<dbReference type="OrthoDB" id="9766361at2"/>
<evidence type="ECO:0000313" key="7">
    <source>
        <dbReference type="Proteomes" id="UP000324252"/>
    </source>
</evidence>
<feature type="transmembrane region" description="Helical" evidence="5">
    <location>
        <begin position="228"/>
        <end position="246"/>
    </location>
</feature>
<gene>
    <name evidence="6" type="ORF">SAMN05444142_103507</name>
</gene>
<evidence type="ECO:0000256" key="3">
    <source>
        <dbReference type="ARBA" id="ARBA00022801"/>
    </source>
</evidence>
<dbReference type="RefSeq" id="WP_149788647.1">
    <property type="nucleotide sequence ID" value="NZ_FNIO01000005.1"/>
</dbReference>
<evidence type="ECO:0000256" key="5">
    <source>
        <dbReference type="SAM" id="Phobius"/>
    </source>
</evidence>
<evidence type="ECO:0000256" key="2">
    <source>
        <dbReference type="ARBA" id="ARBA00022670"/>
    </source>
</evidence>
<keyword evidence="5" id="KW-0472">Membrane</keyword>
<feature type="compositionally biased region" description="Low complexity" evidence="4">
    <location>
        <begin position="315"/>
        <end position="326"/>
    </location>
</feature>
<evidence type="ECO:0000313" key="6">
    <source>
        <dbReference type="EMBL" id="SHK16995.1"/>
    </source>
</evidence>
<accession>A0A1H0IWC5</accession>
<dbReference type="PANTHER" id="PTHR43343:SF3">
    <property type="entry name" value="PROTEASE DO-LIKE 8, CHLOROPLASTIC"/>
    <property type="match status" value="1"/>
</dbReference>
<feature type="compositionally biased region" description="Low complexity" evidence="4">
    <location>
        <begin position="179"/>
        <end position="196"/>
    </location>
</feature>
<dbReference type="InterPro" id="IPR043504">
    <property type="entry name" value="Peptidase_S1_PA_chymotrypsin"/>
</dbReference>
<dbReference type="InterPro" id="IPR051201">
    <property type="entry name" value="Chloro_Bact_Ser_Proteases"/>
</dbReference>
<proteinExistence type="inferred from homology"/>
<dbReference type="EMBL" id="FQZZ01000003">
    <property type="protein sequence ID" value="SHK16995.1"/>
    <property type="molecule type" value="Genomic_DNA"/>
</dbReference>